<dbReference type="OrthoDB" id="10071111at2759"/>
<evidence type="ECO:0000256" key="6">
    <source>
        <dbReference type="ARBA" id="ARBA00022692"/>
    </source>
</evidence>
<keyword evidence="9 15" id="KW-0472">Membrane</keyword>
<dbReference type="EMBL" id="VIIS01000477">
    <property type="protein sequence ID" value="KAF0308586.1"/>
    <property type="molecule type" value="Genomic_DNA"/>
</dbReference>
<feature type="transmembrane region" description="Helical" evidence="15">
    <location>
        <begin position="32"/>
        <end position="49"/>
    </location>
</feature>
<dbReference type="PANTHER" id="PTHR47464:SF2">
    <property type="entry name" value="MACOILIN"/>
    <property type="match status" value="1"/>
</dbReference>
<evidence type="ECO:0000256" key="3">
    <source>
        <dbReference type="ARBA" id="ARBA00004269"/>
    </source>
</evidence>
<dbReference type="GO" id="GO:0031965">
    <property type="term" value="C:nuclear membrane"/>
    <property type="evidence" value="ECO:0007669"/>
    <property type="project" value="UniProtKB-SubCell"/>
</dbReference>
<dbReference type="PANTHER" id="PTHR47464">
    <property type="entry name" value="MACOILIN"/>
    <property type="match status" value="1"/>
</dbReference>
<evidence type="ECO:0000256" key="8">
    <source>
        <dbReference type="ARBA" id="ARBA00022989"/>
    </source>
</evidence>
<comment type="subcellular location">
    <subcellularLocation>
        <location evidence="2">Nucleus membrane</location>
        <topology evidence="2">Multi-pass membrane protein</topology>
    </subcellularLocation>
    <subcellularLocation>
        <location evidence="3">Rough endoplasmic reticulum membrane</location>
        <topology evidence="3">Multi-pass membrane protein</topology>
    </subcellularLocation>
</comment>
<dbReference type="InterPro" id="IPR019130">
    <property type="entry name" value="Macoilin"/>
</dbReference>
<evidence type="ECO:0000256" key="12">
    <source>
        <dbReference type="ARBA" id="ARBA00031129"/>
    </source>
</evidence>
<evidence type="ECO:0000256" key="4">
    <source>
        <dbReference type="ARBA" id="ARBA00021882"/>
    </source>
</evidence>
<feature type="region of interest" description="Disordered" evidence="14">
    <location>
        <begin position="567"/>
        <end position="587"/>
    </location>
</feature>
<dbReference type="GO" id="GO:0030867">
    <property type="term" value="C:rough endoplasmic reticulum membrane"/>
    <property type="evidence" value="ECO:0007669"/>
    <property type="project" value="UniProtKB-SubCell"/>
</dbReference>
<sequence length="587" mass="67587">MKRRNADIAKLRRPLKKTKIGDGMYGSSTFTYLKMVLLWTAVLMCDFMFELRFEYFWPFWMFARSVYDSFRYQGLAFSLFFVLMTLTSDMICYIFIPVHWLFFAASTYVWVQYVWHAERGICIPTISLWILFIYIEASLRLKDEKYLFFHADLSRPFAAHCIGYPVISLGFSFKSYVGHRFRLRRQKLVARQNDTMVQLLQEALPPDMALDESPERRAVTLDKSDETISNGGVHDTSPKSVKKSAEDLRTPKCKLHNGSISSDLDFMEQRRSSINEFDESEDKEKNYKNCSQTQRSSKWASSCSAKEKRLRVKDTPVAAVVPNMATKDDTISKLEQDVKRLRVDLNSSRQTEQELRSQVSNLVIQERNARNQLHLLQLDNDSLQSKLHTLVTGRQQDKQAVVTLEKKVAEERKLRQTAESQLQQEKKKVVAATEQASKCTEQCKSRRRELEAETRQLRRENKQFEDKVRAAERELQSLHSAKDTQNDANVLMSALSAMQEKNKYLEKNLSSETRHKMNLVGALGDAKRELEISKSTCPISGDHNGFGTGIERYSAANADLYDLKMTPETPAKSQLDPNAAAYTPKMA</sequence>
<evidence type="ECO:0000313" key="16">
    <source>
        <dbReference type="EMBL" id="KAF0308586.1"/>
    </source>
</evidence>
<reference evidence="16 17" key="1">
    <citation type="submission" date="2019-07" db="EMBL/GenBank/DDBJ databases">
        <title>Draft genome assembly of a fouling barnacle, Amphibalanus amphitrite (Darwin, 1854): The first reference genome for Thecostraca.</title>
        <authorList>
            <person name="Kim W."/>
        </authorList>
    </citation>
    <scope>NUCLEOTIDE SEQUENCE [LARGE SCALE GENOMIC DNA]</scope>
    <source>
        <strain evidence="16">SNU_AA5</strain>
        <tissue evidence="16">Soma without cirri and trophi</tissue>
    </source>
</reference>
<evidence type="ECO:0000256" key="1">
    <source>
        <dbReference type="ARBA" id="ARBA00003440"/>
    </source>
</evidence>
<organism evidence="16 17">
    <name type="scientific">Amphibalanus amphitrite</name>
    <name type="common">Striped barnacle</name>
    <name type="synonym">Balanus amphitrite</name>
    <dbReference type="NCBI Taxonomy" id="1232801"/>
    <lineage>
        <taxon>Eukaryota</taxon>
        <taxon>Metazoa</taxon>
        <taxon>Ecdysozoa</taxon>
        <taxon>Arthropoda</taxon>
        <taxon>Crustacea</taxon>
        <taxon>Multicrustacea</taxon>
        <taxon>Cirripedia</taxon>
        <taxon>Thoracica</taxon>
        <taxon>Thoracicalcarea</taxon>
        <taxon>Balanomorpha</taxon>
        <taxon>Balanoidea</taxon>
        <taxon>Balanidae</taxon>
        <taxon>Amphibalaninae</taxon>
        <taxon>Amphibalanus</taxon>
    </lineage>
</organism>
<feature type="transmembrane region" description="Helical" evidence="15">
    <location>
        <begin position="70"/>
        <end position="87"/>
    </location>
</feature>
<keyword evidence="11" id="KW-0539">Nucleus</keyword>
<feature type="transmembrane region" description="Helical" evidence="15">
    <location>
        <begin position="157"/>
        <end position="177"/>
    </location>
</feature>
<evidence type="ECO:0000256" key="7">
    <source>
        <dbReference type="ARBA" id="ARBA00022824"/>
    </source>
</evidence>
<dbReference type="Pfam" id="PF09726">
    <property type="entry name" value="Macoilin"/>
    <property type="match status" value="1"/>
</dbReference>
<dbReference type="Proteomes" id="UP000440578">
    <property type="component" value="Unassembled WGS sequence"/>
</dbReference>
<keyword evidence="10" id="KW-0325">Glycoprotein</keyword>
<evidence type="ECO:0000256" key="15">
    <source>
        <dbReference type="SAM" id="Phobius"/>
    </source>
</evidence>
<accession>A0A6A4WMF5</accession>
<keyword evidence="8 15" id="KW-1133">Transmembrane helix</keyword>
<evidence type="ECO:0000313" key="17">
    <source>
        <dbReference type="Proteomes" id="UP000440578"/>
    </source>
</evidence>
<feature type="region of interest" description="Disordered" evidence="14">
    <location>
        <begin position="223"/>
        <end position="247"/>
    </location>
</feature>
<keyword evidence="7" id="KW-0256">Endoplasmic reticulum</keyword>
<evidence type="ECO:0000256" key="14">
    <source>
        <dbReference type="SAM" id="MobiDB-lite"/>
    </source>
</evidence>
<keyword evidence="5" id="KW-0597">Phosphoprotein</keyword>
<comment type="function">
    <text evidence="1">Plays a role in the regulation of neuronal activity.</text>
</comment>
<evidence type="ECO:0000256" key="5">
    <source>
        <dbReference type="ARBA" id="ARBA00022553"/>
    </source>
</evidence>
<dbReference type="GO" id="GO:0023041">
    <property type="term" value="P:neuronal signal transduction"/>
    <property type="evidence" value="ECO:0007669"/>
    <property type="project" value="InterPro"/>
</dbReference>
<evidence type="ECO:0000256" key="13">
    <source>
        <dbReference type="SAM" id="Coils"/>
    </source>
</evidence>
<comment type="caution">
    <text evidence="16">The sequence shown here is derived from an EMBL/GenBank/DDBJ whole genome shotgun (WGS) entry which is preliminary data.</text>
</comment>
<gene>
    <name evidence="16" type="primary">MACO1</name>
    <name evidence="16" type="ORF">FJT64_020195</name>
</gene>
<evidence type="ECO:0000256" key="11">
    <source>
        <dbReference type="ARBA" id="ARBA00023242"/>
    </source>
</evidence>
<keyword evidence="13" id="KW-0175">Coiled coil</keyword>
<feature type="transmembrane region" description="Helical" evidence="15">
    <location>
        <begin position="120"/>
        <end position="137"/>
    </location>
</feature>
<evidence type="ECO:0000256" key="9">
    <source>
        <dbReference type="ARBA" id="ARBA00023136"/>
    </source>
</evidence>
<protein>
    <recommendedName>
        <fullName evidence="4">Macoilin</fullName>
    </recommendedName>
    <alternativeName>
        <fullName evidence="12">Transmembrane protein 57</fullName>
    </alternativeName>
</protein>
<keyword evidence="6 15" id="KW-0812">Transmembrane</keyword>
<evidence type="ECO:0000256" key="10">
    <source>
        <dbReference type="ARBA" id="ARBA00023180"/>
    </source>
</evidence>
<keyword evidence="17" id="KW-1185">Reference proteome</keyword>
<proteinExistence type="predicted"/>
<dbReference type="AlphaFoldDB" id="A0A6A4WMF5"/>
<name>A0A6A4WMF5_AMPAM</name>
<feature type="coiled-coil region" evidence="13">
    <location>
        <begin position="324"/>
        <end position="488"/>
    </location>
</feature>
<evidence type="ECO:0000256" key="2">
    <source>
        <dbReference type="ARBA" id="ARBA00004232"/>
    </source>
</evidence>